<dbReference type="PANTHER" id="PTHR32039:SF7">
    <property type="entry name" value="COMPETENCE PROTEIN COMM"/>
    <property type="match status" value="1"/>
</dbReference>
<evidence type="ECO:0000256" key="2">
    <source>
        <dbReference type="ARBA" id="ARBA00022741"/>
    </source>
</evidence>
<dbReference type="AlphaFoldDB" id="A0A1F8GWL6"/>
<organism evidence="5 6">
    <name type="scientific">Candidatus Yanofskybacteria bacterium RIFCSPLOWO2_01_FULL_49_25</name>
    <dbReference type="NCBI Taxonomy" id="1802701"/>
    <lineage>
        <taxon>Bacteria</taxon>
        <taxon>Candidatus Yanofskyibacteriota</taxon>
    </lineage>
</organism>
<dbReference type="SMART" id="SM00382">
    <property type="entry name" value="AAA"/>
    <property type="match status" value="1"/>
</dbReference>
<dbReference type="InterPro" id="IPR027417">
    <property type="entry name" value="P-loop_NTPase"/>
</dbReference>
<accession>A0A1F8GWL6</accession>
<evidence type="ECO:0000256" key="3">
    <source>
        <dbReference type="ARBA" id="ARBA00022840"/>
    </source>
</evidence>
<dbReference type="Pfam" id="PF13541">
    <property type="entry name" value="ChlI"/>
    <property type="match status" value="1"/>
</dbReference>
<dbReference type="Pfam" id="PF13335">
    <property type="entry name" value="Mg_chelatase_C"/>
    <property type="match status" value="1"/>
</dbReference>
<dbReference type="Proteomes" id="UP000179047">
    <property type="component" value="Unassembled WGS sequence"/>
</dbReference>
<dbReference type="GO" id="GO:0003677">
    <property type="term" value="F:DNA binding"/>
    <property type="evidence" value="ECO:0007669"/>
    <property type="project" value="InterPro"/>
</dbReference>
<dbReference type="InterPro" id="IPR045006">
    <property type="entry name" value="CHLI-like"/>
</dbReference>
<dbReference type="NCBIfam" id="TIGR00368">
    <property type="entry name" value="YifB family Mg chelatase-like AAA ATPase"/>
    <property type="match status" value="1"/>
</dbReference>
<keyword evidence="3" id="KW-0067">ATP-binding</keyword>
<dbReference type="Gene3D" id="3.40.50.300">
    <property type="entry name" value="P-loop containing nucleotide triphosphate hydrolases"/>
    <property type="match status" value="1"/>
</dbReference>
<dbReference type="EMBL" id="MGKP01000010">
    <property type="protein sequence ID" value="OGN29048.1"/>
    <property type="molecule type" value="Genomic_DNA"/>
</dbReference>
<feature type="domain" description="MCM C-terminal AAA(+) ATPase" evidence="4">
    <location>
        <begin position="298"/>
        <end position="356"/>
    </location>
</feature>
<dbReference type="InterPro" id="IPR020568">
    <property type="entry name" value="Ribosomal_Su5_D2-typ_SF"/>
</dbReference>
<comment type="caution">
    <text evidence="5">The sequence shown here is derived from an EMBL/GenBank/DDBJ whole genome shotgun (WGS) entry which is preliminary data.</text>
</comment>
<evidence type="ECO:0000259" key="4">
    <source>
        <dbReference type="PROSITE" id="PS50051"/>
    </source>
</evidence>
<dbReference type="InterPro" id="IPR025158">
    <property type="entry name" value="Mg_chelat-rel_C"/>
</dbReference>
<gene>
    <name evidence="5" type="ORF">A3A33_00110</name>
</gene>
<comment type="similarity">
    <text evidence="1">Belongs to the Mg-chelatase subunits D/I family. ComM subfamily.</text>
</comment>
<sequence>MASVRIHSATVGGLDALPVEVEVDTTPGLHFFNIVGLPDKTVEESRDRITSALRNSGFISPKQKNNRIIVNLAPADIRKEGSGFDLPIALGYLLATKQLKKSVNSSLCIGELSLDGTLRRINGILPIALLAKRRGFKELIVPMENTSEASVVADISVVGASSLKDVVSHLDGTAILSPAKPIDYSELLSEQESKELLIDMSDIKGQEQAKRALLIAACGGHNVLMHGPPGSGKTLLARAVAGIMPPMTHDEAIEVTKIYSVSGLLGDATLMVQRPFRNPHHTTSAIAIVGGGSWPRPGEISLAHRGVLFLDEFPEFPRSVIEALRQPMESGEIVVSRVNNSTSFPARFMLIAAMNPCPCGNYGDEAKECICSPASVAKYQKRLSGPILDRLDIQINVPHETYEKLRDSSKSGKSSPEIRSTVLAVRNLQYTRFKGTRLITNSEMGPKDIAKYCKLDASAESLVKNVVSTHNLSGRGYHKILKISRTIADLENSQEIGQAHVAEAAAYRTKIENAS</sequence>
<dbReference type="Gene3D" id="3.30.230.10">
    <property type="match status" value="1"/>
</dbReference>
<dbReference type="STRING" id="1802701.A3A33_00110"/>
<dbReference type="PROSITE" id="PS50051">
    <property type="entry name" value="MCM_2"/>
    <property type="match status" value="1"/>
</dbReference>
<evidence type="ECO:0000256" key="1">
    <source>
        <dbReference type="ARBA" id="ARBA00006354"/>
    </source>
</evidence>
<dbReference type="SUPFAM" id="SSF54211">
    <property type="entry name" value="Ribosomal protein S5 domain 2-like"/>
    <property type="match status" value="1"/>
</dbReference>
<dbReference type="PANTHER" id="PTHR32039">
    <property type="entry name" value="MAGNESIUM-CHELATASE SUBUNIT CHLI"/>
    <property type="match status" value="1"/>
</dbReference>
<reference evidence="5 6" key="1">
    <citation type="journal article" date="2016" name="Nat. Commun.">
        <title>Thousands of microbial genomes shed light on interconnected biogeochemical processes in an aquifer system.</title>
        <authorList>
            <person name="Anantharaman K."/>
            <person name="Brown C.T."/>
            <person name="Hug L.A."/>
            <person name="Sharon I."/>
            <person name="Castelle C.J."/>
            <person name="Probst A.J."/>
            <person name="Thomas B.C."/>
            <person name="Singh A."/>
            <person name="Wilkins M.J."/>
            <person name="Karaoz U."/>
            <person name="Brodie E.L."/>
            <person name="Williams K.H."/>
            <person name="Hubbard S.S."/>
            <person name="Banfield J.F."/>
        </authorList>
    </citation>
    <scope>NUCLEOTIDE SEQUENCE [LARGE SCALE GENOMIC DNA]</scope>
</reference>
<dbReference type="CDD" id="cd00009">
    <property type="entry name" value="AAA"/>
    <property type="match status" value="1"/>
</dbReference>
<proteinExistence type="inferred from homology"/>
<dbReference type="InterPro" id="IPR001208">
    <property type="entry name" value="MCM_dom"/>
</dbReference>
<dbReference type="Pfam" id="PF01078">
    <property type="entry name" value="Mg_chelatase"/>
    <property type="match status" value="1"/>
</dbReference>
<protein>
    <submittedName>
        <fullName evidence="5">Magnesium chelatase</fullName>
    </submittedName>
</protein>
<dbReference type="GO" id="GO:0005524">
    <property type="term" value="F:ATP binding"/>
    <property type="evidence" value="ECO:0007669"/>
    <property type="project" value="UniProtKB-KW"/>
</dbReference>
<dbReference type="SUPFAM" id="SSF52540">
    <property type="entry name" value="P-loop containing nucleoside triphosphate hydrolases"/>
    <property type="match status" value="1"/>
</dbReference>
<evidence type="ECO:0000313" key="5">
    <source>
        <dbReference type="EMBL" id="OGN29048.1"/>
    </source>
</evidence>
<dbReference type="InterPro" id="IPR004482">
    <property type="entry name" value="Mg_chelat-rel"/>
</dbReference>
<dbReference type="InterPro" id="IPR000523">
    <property type="entry name" value="Mg_chelatse_chII-like_cat_dom"/>
</dbReference>
<dbReference type="InterPro" id="IPR014721">
    <property type="entry name" value="Ribsml_uS5_D2-typ_fold_subgr"/>
</dbReference>
<keyword evidence="2" id="KW-0547">Nucleotide-binding</keyword>
<evidence type="ECO:0000313" key="6">
    <source>
        <dbReference type="Proteomes" id="UP000179047"/>
    </source>
</evidence>
<name>A0A1F8GWL6_9BACT</name>
<dbReference type="InterPro" id="IPR003593">
    <property type="entry name" value="AAA+_ATPase"/>
</dbReference>